<evidence type="ECO:0000313" key="4">
    <source>
        <dbReference type="Proteomes" id="UP000182192"/>
    </source>
</evidence>
<dbReference type="Proteomes" id="UP000182192">
    <property type="component" value="Unassembled WGS sequence"/>
</dbReference>
<dbReference type="RefSeq" id="WP_074959479.1">
    <property type="nucleotide sequence ID" value="NZ_FOKQ01000001.1"/>
</dbReference>
<reference evidence="3 4" key="1">
    <citation type="submission" date="2016-10" db="EMBL/GenBank/DDBJ databases">
        <authorList>
            <person name="de Groot N.N."/>
        </authorList>
    </citation>
    <scope>NUCLEOTIDE SEQUENCE [LARGE SCALE GENOMIC DNA]</scope>
    <source>
        <strain evidence="3 4">AR67</strain>
    </source>
</reference>
<dbReference type="OrthoDB" id="1828538at2"/>
<dbReference type="PANTHER" id="PTHR34614:SF2">
    <property type="entry name" value="TRANSPOSASE IS4-LIKE DOMAIN-CONTAINING PROTEIN"/>
    <property type="match status" value="1"/>
</dbReference>
<name>A0A1I1CUK6_RUMAL</name>
<protein>
    <submittedName>
        <fullName evidence="3">Transposase</fullName>
    </submittedName>
</protein>
<dbReference type="InterPro" id="IPR002559">
    <property type="entry name" value="Transposase_11"/>
</dbReference>
<sequence>MYLDCTVKIPPEPGKISRFKKGNVIYVRYTVGRKYNPEKQYNVPDHKTIGKLVSPDSSLMIPNENYLKYFGDDEIPEITEDSSRSSCVKVGAFAIIRKIAEEYDLLKLLLNNFDPKECGLILDLAAYSIVSENNAGQYYPDYTYNHPSFTVDMRQYSDSSVSNFLSDMTDDRRIGFLNDWNASRDHRERIYISYDSTNKNCQAGDIEMVEYGHAKDEKGLPVFNYAVGYDVSNEVPLFYEKYPGSINDVSQLQIMLEKVKGYGYRHIGFILDRGYFSKGNIEYMDENGYDFVIMVKGMAKFVRSLVEEVHGSFENKRDHSIRKHKLYGTTVRKMLYSSDKQERYFHVYYSDMKASAERENLEERIEKMKHALDSMKGKQVQFSREYTHYFNLEIYDKDGTFLGYRENKEAIEKELEMSGYFVIVSSRNMTAKEAIDLYKSRDTSEKLFRGDKSYLGNKSLRNHGNESVSSKIFVEFIALIIRCRIYTLLQKEKERIDKTPNFMTVPAAIKELEKIEMIKGLDGKYRLDHAVTKNQNMILSAFKMDSNYIRKYANELSEMLYKSASAKGEEQ</sequence>
<dbReference type="GO" id="GO:0004803">
    <property type="term" value="F:transposase activity"/>
    <property type="evidence" value="ECO:0007669"/>
    <property type="project" value="InterPro"/>
</dbReference>
<proteinExistence type="predicted"/>
<evidence type="ECO:0000256" key="1">
    <source>
        <dbReference type="SAM" id="Coils"/>
    </source>
</evidence>
<feature type="domain" description="Transposase IS4-like" evidence="2">
    <location>
        <begin position="210"/>
        <end position="480"/>
    </location>
</feature>
<keyword evidence="1" id="KW-0175">Coiled coil</keyword>
<dbReference type="GO" id="GO:0006313">
    <property type="term" value="P:DNA transposition"/>
    <property type="evidence" value="ECO:0007669"/>
    <property type="project" value="InterPro"/>
</dbReference>
<evidence type="ECO:0000259" key="2">
    <source>
        <dbReference type="Pfam" id="PF01609"/>
    </source>
</evidence>
<evidence type="ECO:0000313" key="3">
    <source>
        <dbReference type="EMBL" id="SFB66321.1"/>
    </source>
</evidence>
<dbReference type="SUPFAM" id="SSF53098">
    <property type="entry name" value="Ribonuclease H-like"/>
    <property type="match status" value="1"/>
</dbReference>
<feature type="coiled-coil region" evidence="1">
    <location>
        <begin position="351"/>
        <end position="378"/>
    </location>
</feature>
<accession>A0A1I1CUK6</accession>
<dbReference type="Pfam" id="PF01609">
    <property type="entry name" value="DDE_Tnp_1"/>
    <property type="match status" value="1"/>
</dbReference>
<dbReference type="InterPro" id="IPR012337">
    <property type="entry name" value="RNaseH-like_sf"/>
</dbReference>
<gene>
    <name evidence="3" type="ORF">SAMN02910406_00041</name>
</gene>
<dbReference type="GO" id="GO:0003677">
    <property type="term" value="F:DNA binding"/>
    <property type="evidence" value="ECO:0007669"/>
    <property type="project" value="InterPro"/>
</dbReference>
<dbReference type="PANTHER" id="PTHR34614">
    <property type="match status" value="1"/>
</dbReference>
<dbReference type="EMBL" id="FOKQ01000001">
    <property type="protein sequence ID" value="SFB66321.1"/>
    <property type="molecule type" value="Genomic_DNA"/>
</dbReference>
<dbReference type="AlphaFoldDB" id="A0A1I1CUK6"/>
<organism evidence="3 4">
    <name type="scientific">Ruminococcus albus</name>
    <dbReference type="NCBI Taxonomy" id="1264"/>
    <lineage>
        <taxon>Bacteria</taxon>
        <taxon>Bacillati</taxon>
        <taxon>Bacillota</taxon>
        <taxon>Clostridia</taxon>
        <taxon>Eubacteriales</taxon>
        <taxon>Oscillospiraceae</taxon>
        <taxon>Ruminococcus</taxon>
    </lineage>
</organism>